<protein>
    <submittedName>
        <fullName evidence="1">NUDIX domain-containing protein</fullName>
    </submittedName>
</protein>
<evidence type="ECO:0000313" key="1">
    <source>
        <dbReference type="EMBL" id="QKF93481.1"/>
    </source>
</evidence>
<reference evidence="1 2" key="1">
    <citation type="submission" date="2020-04" db="EMBL/GenBank/DDBJ databases">
        <title>Advantages and limits of metagenomic assembly and binning of a giant virus.</title>
        <authorList>
            <person name="Schulz F."/>
            <person name="Andreani J."/>
            <person name="Francis R."/>
            <person name="Boudjemaa H."/>
            <person name="Bou Khalil J.Y."/>
            <person name="Lee J."/>
            <person name="La Scola B."/>
            <person name="Woyke T."/>
        </authorList>
    </citation>
    <scope>NUCLEOTIDE SEQUENCE [LARGE SCALE GENOMIC DNA]</scope>
    <source>
        <strain evidence="1 2">FV1/VV64</strain>
    </source>
</reference>
<proteinExistence type="predicted"/>
<gene>
    <name evidence="1" type="ORF">Fadolivirus_1_23</name>
</gene>
<dbReference type="Gene3D" id="3.90.79.10">
    <property type="entry name" value="Nucleoside Triphosphate Pyrophosphohydrolase"/>
    <property type="match status" value="1"/>
</dbReference>
<dbReference type="SUPFAM" id="SSF55811">
    <property type="entry name" value="Nudix"/>
    <property type="match status" value="1"/>
</dbReference>
<accession>A0A7D3R087</accession>
<evidence type="ECO:0000313" key="2">
    <source>
        <dbReference type="Proteomes" id="UP001162001"/>
    </source>
</evidence>
<dbReference type="InterPro" id="IPR015797">
    <property type="entry name" value="NUDIX_hydrolase-like_dom_sf"/>
</dbReference>
<sequence>MNFQVVDTSVLDITTHITGHVFIITKNKNIILGHNKIFDYIASFGGYKDDNETLLETILREWTEETHESIMDKKTLFTYLKNAKCIMNQTEKGVHYTFFCEIDDIEFDMDMINNKLNKALCIPNLKEDQLENDYITLVSLDDIKFALLKGDYKIKNHLGKYETIRNSNILYYKIYLSLI</sequence>
<keyword evidence="2" id="KW-1185">Reference proteome</keyword>
<name>A0A7D3R087_9VIRU</name>
<dbReference type="Proteomes" id="UP001162001">
    <property type="component" value="Segment"/>
</dbReference>
<organism evidence="1 2">
    <name type="scientific">Fadolivirus FV1/VV64</name>
    <dbReference type="NCBI Taxonomy" id="3070911"/>
    <lineage>
        <taxon>Viruses</taxon>
        <taxon>Varidnaviria</taxon>
        <taxon>Bamfordvirae</taxon>
        <taxon>Nucleocytoviricota</taxon>
        <taxon>Megaviricetes</taxon>
        <taxon>Imitervirales</taxon>
        <taxon>Mimiviridae</taxon>
        <taxon>Klosneuvirinae</taxon>
        <taxon>Fadolivirus</taxon>
        <taxon>Fadolivirus algeromassiliense</taxon>
    </lineage>
</organism>
<dbReference type="EMBL" id="MT418680">
    <property type="protein sequence ID" value="QKF93481.1"/>
    <property type="molecule type" value="Genomic_DNA"/>
</dbReference>